<evidence type="ECO:0000256" key="1">
    <source>
        <dbReference type="ARBA" id="ARBA00008072"/>
    </source>
</evidence>
<dbReference type="InterPro" id="IPR013154">
    <property type="entry name" value="ADH-like_N"/>
</dbReference>
<reference evidence="4 5" key="1">
    <citation type="submission" date="2024-07" db="EMBL/GenBank/DDBJ databases">
        <title>Section-level genome sequencing and comparative genomics of Aspergillus sections Usti and Cavernicolus.</title>
        <authorList>
            <consortium name="Lawrence Berkeley National Laboratory"/>
            <person name="Nybo J.L."/>
            <person name="Vesth T.C."/>
            <person name="Theobald S."/>
            <person name="Frisvad J.C."/>
            <person name="Larsen T.O."/>
            <person name="Kjaerboelling I."/>
            <person name="Rothschild-Mancinelli K."/>
            <person name="Lyhne E.K."/>
            <person name="Kogle M.E."/>
            <person name="Barry K."/>
            <person name="Clum A."/>
            <person name="Na H."/>
            <person name="Ledsgaard L."/>
            <person name="Lin J."/>
            <person name="Lipzen A."/>
            <person name="Kuo A."/>
            <person name="Riley R."/>
            <person name="Mondo S."/>
            <person name="Labutti K."/>
            <person name="Haridas S."/>
            <person name="Pangalinan J."/>
            <person name="Salamov A.A."/>
            <person name="Simmons B.A."/>
            <person name="Magnuson J.K."/>
            <person name="Chen J."/>
            <person name="Drula E."/>
            <person name="Henrissat B."/>
            <person name="Wiebenga A."/>
            <person name="Lubbers R.J."/>
            <person name="Gomes A.C."/>
            <person name="Makela M.R."/>
            <person name="Stajich J."/>
            <person name="Grigoriev I.V."/>
            <person name="Mortensen U.H."/>
            <person name="De Vries R.P."/>
            <person name="Baker S.E."/>
            <person name="Andersen M.R."/>
        </authorList>
    </citation>
    <scope>NUCLEOTIDE SEQUENCE [LARGE SCALE GENOMIC DNA]</scope>
    <source>
        <strain evidence="4 5">CBS 123904</strain>
    </source>
</reference>
<dbReference type="Pfam" id="PF00107">
    <property type="entry name" value="ADH_zinc_N"/>
    <property type="match status" value="1"/>
</dbReference>
<dbReference type="InterPro" id="IPR020843">
    <property type="entry name" value="ER"/>
</dbReference>
<dbReference type="Pfam" id="PF08240">
    <property type="entry name" value="ADH_N"/>
    <property type="match status" value="1"/>
</dbReference>
<dbReference type="SUPFAM" id="SSF51735">
    <property type="entry name" value="NAD(P)-binding Rossmann-fold domains"/>
    <property type="match status" value="1"/>
</dbReference>
<dbReference type="SMART" id="SM00829">
    <property type="entry name" value="PKS_ER"/>
    <property type="match status" value="1"/>
</dbReference>
<dbReference type="SUPFAM" id="SSF50129">
    <property type="entry name" value="GroES-like"/>
    <property type="match status" value="1"/>
</dbReference>
<organism evidence="4 5">
    <name type="scientific">Aspergillus pseudoustus</name>
    <dbReference type="NCBI Taxonomy" id="1810923"/>
    <lineage>
        <taxon>Eukaryota</taxon>
        <taxon>Fungi</taxon>
        <taxon>Dikarya</taxon>
        <taxon>Ascomycota</taxon>
        <taxon>Pezizomycotina</taxon>
        <taxon>Eurotiomycetes</taxon>
        <taxon>Eurotiomycetidae</taxon>
        <taxon>Eurotiales</taxon>
        <taxon>Aspergillaceae</taxon>
        <taxon>Aspergillus</taxon>
        <taxon>Aspergillus subgen. Nidulantes</taxon>
    </lineage>
</organism>
<dbReference type="PANTHER" id="PTHR45348:SF2">
    <property type="entry name" value="ZINC-TYPE ALCOHOL DEHYDROGENASE-LIKE PROTEIN C2E1P3.01"/>
    <property type="match status" value="1"/>
</dbReference>
<feature type="domain" description="Enoyl reductase (ER)" evidence="3">
    <location>
        <begin position="15"/>
        <end position="335"/>
    </location>
</feature>
<protein>
    <submittedName>
        <fullName evidence="4">Chaperonin 10-like protein</fullName>
    </submittedName>
</protein>
<sequence length="338" mass="34731">MSDTVVQYQLSAPKGEFTQVAVPRPVPGPNEVSVRTKAIALNPFDWKQLATGVVVSSWPAVIGNDAAGVIESVGDEVKDFQPGDEVLLVCGRTNRSAAFQEVITVSTRAVAKKPSYLTFAEAASLSACYVTSTAAIVLGLNVALPHLSSQASSPLKSVLVLGGSSVVGAGAIQLLRQALPDATILATSSAQHHDHLLSLGATKCFERSVQDTPSEILAATPDGAGLDAILDAVGAAAVQPAIFAALAPGGPKLYSQVATGATVPIPEGVAARLVYGPEMVARPEGGRLIPSLGELLEAGKYRLPARVEVIGKGLDAIEPGIHRLQQGVSGSKLVVSLE</sequence>
<dbReference type="EMBL" id="JBFXLU010000084">
    <property type="protein sequence ID" value="KAL2844059.1"/>
    <property type="molecule type" value="Genomic_DNA"/>
</dbReference>
<dbReference type="InterPro" id="IPR013149">
    <property type="entry name" value="ADH-like_C"/>
</dbReference>
<comment type="similarity">
    <text evidence="1">Belongs to the zinc-containing alcohol dehydrogenase family.</text>
</comment>
<proteinExistence type="inferred from homology"/>
<dbReference type="InterPro" id="IPR011032">
    <property type="entry name" value="GroES-like_sf"/>
</dbReference>
<gene>
    <name evidence="4" type="ORF">BJY01DRAFT_215250</name>
</gene>
<evidence type="ECO:0000313" key="5">
    <source>
        <dbReference type="Proteomes" id="UP001610446"/>
    </source>
</evidence>
<dbReference type="InterPro" id="IPR047122">
    <property type="entry name" value="Trans-enoyl_RdTase-like"/>
</dbReference>
<dbReference type="PANTHER" id="PTHR45348">
    <property type="entry name" value="HYPOTHETICAL OXIDOREDUCTASE (EUROFUNG)"/>
    <property type="match status" value="1"/>
</dbReference>
<dbReference type="Gene3D" id="3.40.50.720">
    <property type="entry name" value="NAD(P)-binding Rossmann-like Domain"/>
    <property type="match status" value="1"/>
</dbReference>
<evidence type="ECO:0000259" key="3">
    <source>
        <dbReference type="SMART" id="SM00829"/>
    </source>
</evidence>
<accession>A0ABR4JVH1</accession>
<keyword evidence="5" id="KW-1185">Reference proteome</keyword>
<evidence type="ECO:0000256" key="2">
    <source>
        <dbReference type="ARBA" id="ARBA00023002"/>
    </source>
</evidence>
<evidence type="ECO:0000313" key="4">
    <source>
        <dbReference type="EMBL" id="KAL2844059.1"/>
    </source>
</evidence>
<dbReference type="CDD" id="cd08249">
    <property type="entry name" value="enoyl_reductase_like"/>
    <property type="match status" value="1"/>
</dbReference>
<dbReference type="Proteomes" id="UP001610446">
    <property type="component" value="Unassembled WGS sequence"/>
</dbReference>
<name>A0ABR4JVH1_9EURO</name>
<keyword evidence="2" id="KW-0560">Oxidoreductase</keyword>
<comment type="caution">
    <text evidence="4">The sequence shown here is derived from an EMBL/GenBank/DDBJ whole genome shotgun (WGS) entry which is preliminary data.</text>
</comment>
<dbReference type="InterPro" id="IPR036291">
    <property type="entry name" value="NAD(P)-bd_dom_sf"/>
</dbReference>
<dbReference type="Gene3D" id="3.90.180.10">
    <property type="entry name" value="Medium-chain alcohol dehydrogenases, catalytic domain"/>
    <property type="match status" value="1"/>
</dbReference>